<name>A0ABW3QZT0_9PSEU</name>
<dbReference type="PANTHER" id="PTHR35336">
    <property type="entry name" value="ADENOSYLCOBINAMIDE AMIDOHYDROLASE"/>
    <property type="match status" value="1"/>
</dbReference>
<evidence type="ECO:0000256" key="1">
    <source>
        <dbReference type="SAM" id="MobiDB-lite"/>
    </source>
</evidence>
<sequence>MIERHPGVLVWRPRRPALAISSGPHGGGLGVRHWVLNATVPKDYARLDPDAHVREIADDLGLRGAGTGLLTAVDVRDVVPAEDDGVRSWVTTGIGAHPTWAAAPPVDEVAPAVGTINAVCVLPVRLADAALVNAVATVAEAKAQALAEAGVPGTGTVTDAVVLLCPADGPAEPYGGPRSAIGSALARTVHRAVHAGISLERAGTRSSVTTSNARPTTMPGDGEDRRWPR</sequence>
<reference evidence="3" key="1">
    <citation type="journal article" date="2019" name="Int. J. Syst. Evol. Microbiol.">
        <title>The Global Catalogue of Microorganisms (GCM) 10K type strain sequencing project: providing services to taxonomists for standard genome sequencing and annotation.</title>
        <authorList>
            <consortium name="The Broad Institute Genomics Platform"/>
            <consortium name="The Broad Institute Genome Sequencing Center for Infectious Disease"/>
            <person name="Wu L."/>
            <person name="Ma J."/>
        </authorList>
    </citation>
    <scope>NUCLEOTIDE SEQUENCE [LARGE SCALE GENOMIC DNA]</scope>
    <source>
        <strain evidence="3">CCUG 60214</strain>
    </source>
</reference>
<keyword evidence="3" id="KW-1185">Reference proteome</keyword>
<protein>
    <submittedName>
        <fullName evidence="2">Adenosylcobinamide amidohydrolase</fullName>
    </submittedName>
</protein>
<feature type="region of interest" description="Disordered" evidence="1">
    <location>
        <begin position="200"/>
        <end position="229"/>
    </location>
</feature>
<dbReference type="PANTHER" id="PTHR35336:SF5">
    <property type="entry name" value="ADENOSYLCOBINAMIDE AMIDOHYDROLASE"/>
    <property type="match status" value="1"/>
</dbReference>
<dbReference type="EMBL" id="JBHTLK010000153">
    <property type="protein sequence ID" value="MFD1150326.1"/>
    <property type="molecule type" value="Genomic_DNA"/>
</dbReference>
<dbReference type="InterPro" id="IPR052209">
    <property type="entry name" value="CbiZ"/>
</dbReference>
<gene>
    <name evidence="2" type="ORF">ACFQ3T_24600</name>
</gene>
<proteinExistence type="predicted"/>
<comment type="caution">
    <text evidence="2">The sequence shown here is derived from an EMBL/GenBank/DDBJ whole genome shotgun (WGS) entry which is preliminary data.</text>
</comment>
<dbReference type="Pfam" id="PF01955">
    <property type="entry name" value="CbiZ"/>
    <property type="match status" value="1"/>
</dbReference>
<dbReference type="RefSeq" id="WP_380726317.1">
    <property type="nucleotide sequence ID" value="NZ_JBHTLK010000153.1"/>
</dbReference>
<evidence type="ECO:0000313" key="3">
    <source>
        <dbReference type="Proteomes" id="UP001597168"/>
    </source>
</evidence>
<organism evidence="2 3">
    <name type="scientific">Saccharothrix hoggarensis</name>
    <dbReference type="NCBI Taxonomy" id="913853"/>
    <lineage>
        <taxon>Bacteria</taxon>
        <taxon>Bacillati</taxon>
        <taxon>Actinomycetota</taxon>
        <taxon>Actinomycetes</taxon>
        <taxon>Pseudonocardiales</taxon>
        <taxon>Pseudonocardiaceae</taxon>
        <taxon>Saccharothrix</taxon>
    </lineage>
</organism>
<accession>A0ABW3QZT0</accession>
<dbReference type="Proteomes" id="UP001597168">
    <property type="component" value="Unassembled WGS sequence"/>
</dbReference>
<evidence type="ECO:0000313" key="2">
    <source>
        <dbReference type="EMBL" id="MFD1150326.1"/>
    </source>
</evidence>
<feature type="compositionally biased region" description="Polar residues" evidence="1">
    <location>
        <begin position="204"/>
        <end position="215"/>
    </location>
</feature>
<dbReference type="InterPro" id="IPR002808">
    <property type="entry name" value="AdoCbi_amidolase"/>
</dbReference>